<dbReference type="Gene3D" id="3.30.450.180">
    <property type="match status" value="1"/>
</dbReference>
<name>A0ABT4RKM5_9ACTN</name>
<organism evidence="3 4">
    <name type="scientific">Solirubrobacter deserti</name>
    <dbReference type="NCBI Taxonomy" id="2282478"/>
    <lineage>
        <taxon>Bacteria</taxon>
        <taxon>Bacillati</taxon>
        <taxon>Actinomycetota</taxon>
        <taxon>Thermoleophilia</taxon>
        <taxon>Solirubrobacterales</taxon>
        <taxon>Solirubrobacteraceae</taxon>
        <taxon>Solirubrobacter</taxon>
    </lineage>
</organism>
<evidence type="ECO:0000259" key="2">
    <source>
        <dbReference type="PROSITE" id="PS50943"/>
    </source>
</evidence>
<dbReference type="Proteomes" id="UP001147700">
    <property type="component" value="Unassembled WGS sequence"/>
</dbReference>
<dbReference type="SUPFAM" id="SSF47413">
    <property type="entry name" value="lambda repressor-like DNA-binding domains"/>
    <property type="match status" value="1"/>
</dbReference>
<feature type="region of interest" description="Disordered" evidence="1">
    <location>
        <begin position="256"/>
        <end position="283"/>
    </location>
</feature>
<evidence type="ECO:0000313" key="3">
    <source>
        <dbReference type="EMBL" id="MDA0138835.1"/>
    </source>
</evidence>
<dbReference type="Gene3D" id="1.10.260.40">
    <property type="entry name" value="lambda repressor-like DNA-binding domains"/>
    <property type="match status" value="1"/>
</dbReference>
<dbReference type="SMART" id="SM00530">
    <property type="entry name" value="HTH_XRE"/>
    <property type="match status" value="1"/>
</dbReference>
<feature type="domain" description="HTH cro/C1-type" evidence="2">
    <location>
        <begin position="35"/>
        <end position="85"/>
    </location>
</feature>
<dbReference type="Pfam" id="PF13560">
    <property type="entry name" value="HTH_31"/>
    <property type="match status" value="1"/>
</dbReference>
<comment type="caution">
    <text evidence="3">The sequence shown here is derived from an EMBL/GenBank/DDBJ whole genome shotgun (WGS) entry which is preliminary data.</text>
</comment>
<proteinExistence type="predicted"/>
<dbReference type="InterPro" id="IPR041413">
    <property type="entry name" value="MLTR_LBD"/>
</dbReference>
<dbReference type="InterPro" id="IPR001387">
    <property type="entry name" value="Cro/C1-type_HTH"/>
</dbReference>
<reference evidence="3" key="1">
    <citation type="submission" date="2022-10" db="EMBL/GenBank/DDBJ databases">
        <title>The WGS of Solirubrobacter sp. CPCC 204708.</title>
        <authorList>
            <person name="Jiang Z."/>
        </authorList>
    </citation>
    <scope>NUCLEOTIDE SEQUENCE</scope>
    <source>
        <strain evidence="3">CPCC 204708</strain>
    </source>
</reference>
<evidence type="ECO:0000313" key="4">
    <source>
        <dbReference type="Proteomes" id="UP001147700"/>
    </source>
</evidence>
<sequence>MDDGNRLGEYLRARRQVVQPEVVGLPAGGRRRVPGLRREEVALLAGVSANYYLRLEQGRDRNPSPPVLDSLARVLQLDDTATAYLHRLARPQPRRRRPPSPEAVPPATLQLLETIGLPAFVAGRCLDVLAVNALVTALIPTVRVGENRLRSIFLDPADQALHPDWTRWTDDCVAALRDRFVDDPRAAELVDELSSASEAFRAAWARHDVRPPRSEPVRIDHPRVGELTLGVSKLEIDGADGLTLVVFHPEPGSQSAARLGRLAGARPPERARRRRTARSALRS</sequence>
<dbReference type="InterPro" id="IPR010982">
    <property type="entry name" value="Lambda_DNA-bd_dom_sf"/>
</dbReference>
<dbReference type="EMBL" id="JAPCID010000019">
    <property type="protein sequence ID" value="MDA0138835.1"/>
    <property type="molecule type" value="Genomic_DNA"/>
</dbReference>
<dbReference type="PANTHER" id="PTHR35010">
    <property type="entry name" value="BLL4672 PROTEIN-RELATED"/>
    <property type="match status" value="1"/>
</dbReference>
<accession>A0ABT4RKM5</accession>
<protein>
    <submittedName>
        <fullName evidence="3">Helix-turn-helix transcriptional regulator</fullName>
    </submittedName>
</protein>
<keyword evidence="4" id="KW-1185">Reference proteome</keyword>
<feature type="compositionally biased region" description="Low complexity" evidence="1">
    <location>
        <begin position="256"/>
        <end position="266"/>
    </location>
</feature>
<evidence type="ECO:0000256" key="1">
    <source>
        <dbReference type="SAM" id="MobiDB-lite"/>
    </source>
</evidence>
<gene>
    <name evidence="3" type="ORF">OJ962_15135</name>
</gene>
<dbReference type="PANTHER" id="PTHR35010:SF2">
    <property type="entry name" value="BLL4672 PROTEIN"/>
    <property type="match status" value="1"/>
</dbReference>
<dbReference type="Pfam" id="PF17765">
    <property type="entry name" value="MLTR_LBD"/>
    <property type="match status" value="1"/>
</dbReference>
<dbReference type="RefSeq" id="WP_202953450.1">
    <property type="nucleotide sequence ID" value="NZ_JAPCID010000019.1"/>
</dbReference>
<dbReference type="PROSITE" id="PS50943">
    <property type="entry name" value="HTH_CROC1"/>
    <property type="match status" value="1"/>
</dbReference>
<dbReference type="CDD" id="cd00093">
    <property type="entry name" value="HTH_XRE"/>
    <property type="match status" value="1"/>
</dbReference>